<evidence type="ECO:0000313" key="2">
    <source>
        <dbReference type="Proteomes" id="UP001161388"/>
    </source>
</evidence>
<organism evidence="1 2">
    <name type="scientific">Sulfitobacter pacificus</name>
    <dbReference type="NCBI Taxonomy" id="1499314"/>
    <lineage>
        <taxon>Bacteria</taxon>
        <taxon>Pseudomonadati</taxon>
        <taxon>Pseudomonadota</taxon>
        <taxon>Alphaproteobacteria</taxon>
        <taxon>Rhodobacterales</taxon>
        <taxon>Roseobacteraceae</taxon>
        <taxon>Sulfitobacter</taxon>
    </lineage>
</organism>
<reference evidence="1" key="2">
    <citation type="submission" date="2023-01" db="EMBL/GenBank/DDBJ databases">
        <title>Draft genome sequence of Sulfitobacter pacificus strain NBRC 109915.</title>
        <authorList>
            <person name="Sun Q."/>
            <person name="Mori K."/>
        </authorList>
    </citation>
    <scope>NUCLEOTIDE SEQUENCE</scope>
    <source>
        <strain evidence="1">NBRC 109915</strain>
    </source>
</reference>
<accession>A0ABQ5VH51</accession>
<evidence type="ECO:0008006" key="3">
    <source>
        <dbReference type="Google" id="ProtNLM"/>
    </source>
</evidence>
<evidence type="ECO:0000313" key="1">
    <source>
        <dbReference type="EMBL" id="GLQ26429.1"/>
    </source>
</evidence>
<comment type="caution">
    <text evidence="1">The sequence shown here is derived from an EMBL/GenBank/DDBJ whole genome shotgun (WGS) entry which is preliminary data.</text>
</comment>
<sequence length="80" mass="8336">MSSIDAALLAAHAAGDGTAMMRLYAKAAEAAKTSDAAAFYLTHAYVFALEAGHADAPALHQRLIDAGREHPAAPPRPPKR</sequence>
<reference evidence="1" key="1">
    <citation type="journal article" date="2014" name="Int. J. Syst. Evol. Microbiol.">
        <title>Complete genome of a new Firmicutes species belonging to the dominant human colonic microbiota ('Ruminococcus bicirculans') reveals two chromosomes and a selective capacity to utilize plant glucans.</title>
        <authorList>
            <consortium name="NISC Comparative Sequencing Program"/>
            <person name="Wegmann U."/>
            <person name="Louis P."/>
            <person name="Goesmann A."/>
            <person name="Henrissat B."/>
            <person name="Duncan S.H."/>
            <person name="Flint H.J."/>
        </authorList>
    </citation>
    <scope>NUCLEOTIDE SEQUENCE</scope>
    <source>
        <strain evidence="1">NBRC 109915</strain>
    </source>
</reference>
<dbReference type="Proteomes" id="UP001161388">
    <property type="component" value="Unassembled WGS sequence"/>
</dbReference>
<dbReference type="EMBL" id="BSNL01000001">
    <property type="protein sequence ID" value="GLQ26429.1"/>
    <property type="molecule type" value="Genomic_DNA"/>
</dbReference>
<dbReference type="RefSeq" id="WP_284371644.1">
    <property type="nucleotide sequence ID" value="NZ_BSNL01000001.1"/>
</dbReference>
<name>A0ABQ5VH51_9RHOB</name>
<gene>
    <name evidence="1" type="ORF">GCM10007927_12320</name>
</gene>
<protein>
    <recommendedName>
        <fullName evidence="3">Sel1 repeat-containing protein</fullName>
    </recommendedName>
</protein>
<proteinExistence type="predicted"/>
<keyword evidence="2" id="KW-1185">Reference proteome</keyword>